<dbReference type="PANTHER" id="PTHR31876:SF26">
    <property type="entry name" value="PROTEIN LIKE COV 2"/>
    <property type="match status" value="1"/>
</dbReference>
<reference evidence="3" key="1">
    <citation type="submission" date="2015-10" db="EMBL/GenBank/DDBJ databases">
        <authorList>
            <person name="Regsiter A."/>
            <person name="william w."/>
        </authorList>
    </citation>
    <scope>NUCLEOTIDE SEQUENCE [LARGE SCALE GENOMIC DNA]</scope>
</reference>
<accession>A0A1J1LQ85</accession>
<protein>
    <recommendedName>
        <fullName evidence="4">Transporter</fullName>
    </recommendedName>
</protein>
<dbReference type="STRING" id="671072.PL9214640177"/>
<keyword evidence="1" id="KW-0472">Membrane</keyword>
<sequence length="290" mass="31777">MNPFCGTDRVEEPGYNACTCNDSLQSLTISISPLDKQESGRSVFQRLKQDLKNDLIAGLLVVIPLATTIWLTITISSSVIEFLTRIPKQINPFDGLHPILVNLLNVLVGLAVPLLGILFIGLMARNIAGQWLLAVSEKILQAIPLAGSVYKTLKQLLETLLRDSNDKFRRVVLVEYPRRGVWSLAFVTGSVNRDIQSELSEEMVSVFIPTTPNPTSGWYAIVPEHEVLNLTLSVEDAFKIIVSGGIVNSTSSSVKALPPKPNPKLEPLLPSENRLQSIVLEDEGVGISEN</sequence>
<name>A0A1J1LQ85_9CYAN</name>
<dbReference type="EMBL" id="CZDF01000171">
    <property type="protein sequence ID" value="CUR34170.1"/>
    <property type="molecule type" value="Genomic_DNA"/>
</dbReference>
<dbReference type="InterPro" id="IPR007462">
    <property type="entry name" value="COV1-like"/>
</dbReference>
<dbReference type="PANTHER" id="PTHR31876">
    <property type="entry name" value="COV-LIKE PROTEIN 1"/>
    <property type="match status" value="1"/>
</dbReference>
<evidence type="ECO:0000313" key="2">
    <source>
        <dbReference type="EMBL" id="CUR34170.1"/>
    </source>
</evidence>
<keyword evidence="1" id="KW-1133">Transmembrane helix</keyword>
<dbReference type="AlphaFoldDB" id="A0A1J1LQ85"/>
<feature type="transmembrane region" description="Helical" evidence="1">
    <location>
        <begin position="99"/>
        <end position="122"/>
    </location>
</feature>
<dbReference type="Pfam" id="PF04367">
    <property type="entry name" value="DUF502"/>
    <property type="match status" value="1"/>
</dbReference>
<keyword evidence="1" id="KW-0812">Transmembrane</keyword>
<dbReference type="Proteomes" id="UP000184315">
    <property type="component" value="Unassembled WGS sequence"/>
</dbReference>
<keyword evidence="3" id="KW-1185">Reference proteome</keyword>
<evidence type="ECO:0008006" key="4">
    <source>
        <dbReference type="Google" id="ProtNLM"/>
    </source>
</evidence>
<proteinExistence type="predicted"/>
<evidence type="ECO:0000256" key="1">
    <source>
        <dbReference type="SAM" id="Phobius"/>
    </source>
</evidence>
<evidence type="ECO:0000313" key="3">
    <source>
        <dbReference type="Proteomes" id="UP000184315"/>
    </source>
</evidence>
<gene>
    <name evidence="2" type="ORF">PL9214640177</name>
</gene>
<feature type="transmembrane region" description="Helical" evidence="1">
    <location>
        <begin position="55"/>
        <end position="79"/>
    </location>
</feature>
<organism evidence="2 3">
    <name type="scientific">Planktothrix tepida PCC 9214</name>
    <dbReference type="NCBI Taxonomy" id="671072"/>
    <lineage>
        <taxon>Bacteria</taxon>
        <taxon>Bacillati</taxon>
        <taxon>Cyanobacteriota</taxon>
        <taxon>Cyanophyceae</taxon>
        <taxon>Oscillatoriophycideae</taxon>
        <taxon>Oscillatoriales</taxon>
        <taxon>Microcoleaceae</taxon>
        <taxon>Planktothrix</taxon>
    </lineage>
</organism>